<reference evidence="3" key="1">
    <citation type="journal article" date="2019" name="Int. J. Syst. Evol. Microbiol.">
        <title>The Global Catalogue of Microorganisms (GCM) 10K type strain sequencing project: providing services to taxonomists for standard genome sequencing and annotation.</title>
        <authorList>
            <consortium name="The Broad Institute Genomics Platform"/>
            <consortium name="The Broad Institute Genome Sequencing Center for Infectious Disease"/>
            <person name="Wu L."/>
            <person name="Ma J."/>
        </authorList>
    </citation>
    <scope>NUCLEOTIDE SEQUENCE [LARGE SCALE GENOMIC DNA]</scope>
    <source>
        <strain evidence="3">JCM 13518</strain>
    </source>
</reference>
<dbReference type="PANTHER" id="PTHR33164:SF106">
    <property type="entry name" value="TRANSCRIPTIONAL REGULATORY PROTEIN"/>
    <property type="match status" value="1"/>
</dbReference>
<dbReference type="EMBL" id="BAAAME010000004">
    <property type="protein sequence ID" value="GAA1742444.1"/>
    <property type="molecule type" value="Genomic_DNA"/>
</dbReference>
<dbReference type="Proteomes" id="UP001501057">
    <property type="component" value="Unassembled WGS sequence"/>
</dbReference>
<dbReference type="PANTHER" id="PTHR33164">
    <property type="entry name" value="TRANSCRIPTIONAL REGULATOR, MARR FAMILY"/>
    <property type="match status" value="1"/>
</dbReference>
<accession>A0ABP4VZ16</accession>
<comment type="caution">
    <text evidence="2">The sequence shown here is derived from an EMBL/GenBank/DDBJ whole genome shotgun (WGS) entry which is preliminary data.</text>
</comment>
<dbReference type="PROSITE" id="PS50995">
    <property type="entry name" value="HTH_MARR_2"/>
    <property type="match status" value="1"/>
</dbReference>
<dbReference type="InterPro" id="IPR000835">
    <property type="entry name" value="HTH_MarR-typ"/>
</dbReference>
<dbReference type="InterPro" id="IPR036390">
    <property type="entry name" value="WH_DNA-bd_sf"/>
</dbReference>
<organism evidence="2 3">
    <name type="scientific">Aeromicrobium alkaliterrae</name>
    <dbReference type="NCBI Taxonomy" id="302168"/>
    <lineage>
        <taxon>Bacteria</taxon>
        <taxon>Bacillati</taxon>
        <taxon>Actinomycetota</taxon>
        <taxon>Actinomycetes</taxon>
        <taxon>Propionibacteriales</taxon>
        <taxon>Nocardioidaceae</taxon>
        <taxon>Aeromicrobium</taxon>
    </lineage>
</organism>
<gene>
    <name evidence="2" type="ORF">GCM10009710_23190</name>
</gene>
<feature type="domain" description="HTH marR-type" evidence="1">
    <location>
        <begin position="12"/>
        <end position="149"/>
    </location>
</feature>
<proteinExistence type="predicted"/>
<protein>
    <submittedName>
        <fullName evidence="2">MarR family transcriptional regulator</fullName>
    </submittedName>
</protein>
<keyword evidence="3" id="KW-1185">Reference proteome</keyword>
<dbReference type="SUPFAM" id="SSF46785">
    <property type="entry name" value="Winged helix' DNA-binding domain"/>
    <property type="match status" value="1"/>
</dbReference>
<dbReference type="PRINTS" id="PR00598">
    <property type="entry name" value="HTHMARR"/>
</dbReference>
<name>A0ABP4VZ16_9ACTN</name>
<sequence length="157" mass="16905">MTSHPGGQPDPRLEVVRRLQALTTETLHFTDRAAASRGLHRSDLQALQALVGARESGLESLTPGELAQVLTLSPSATTTLIDRLERAGHVERRHDQRDRRRVGLAMTAHAGVEARAMFGPMASAMATALGEFDDDQVATILRFLAMATEVVAQSDPG</sequence>
<dbReference type="SMART" id="SM00347">
    <property type="entry name" value="HTH_MARR"/>
    <property type="match status" value="1"/>
</dbReference>
<dbReference type="InterPro" id="IPR036388">
    <property type="entry name" value="WH-like_DNA-bd_sf"/>
</dbReference>
<dbReference type="Gene3D" id="1.10.10.10">
    <property type="entry name" value="Winged helix-like DNA-binding domain superfamily/Winged helix DNA-binding domain"/>
    <property type="match status" value="1"/>
</dbReference>
<evidence type="ECO:0000313" key="3">
    <source>
        <dbReference type="Proteomes" id="UP001501057"/>
    </source>
</evidence>
<evidence type="ECO:0000313" key="2">
    <source>
        <dbReference type="EMBL" id="GAA1742444.1"/>
    </source>
</evidence>
<dbReference type="InterPro" id="IPR039422">
    <property type="entry name" value="MarR/SlyA-like"/>
</dbReference>
<evidence type="ECO:0000259" key="1">
    <source>
        <dbReference type="PROSITE" id="PS50995"/>
    </source>
</evidence>
<dbReference type="Pfam" id="PF01047">
    <property type="entry name" value="MarR"/>
    <property type="match status" value="1"/>
</dbReference>
<dbReference type="RefSeq" id="WP_344201630.1">
    <property type="nucleotide sequence ID" value="NZ_BAAAME010000004.1"/>
</dbReference>